<reference evidence="2 3" key="1">
    <citation type="submission" date="2020-08" db="EMBL/GenBank/DDBJ databases">
        <title>Whole genome shotgun sequence of Actinoplanes ianthinogenes NBRC 13996.</title>
        <authorList>
            <person name="Komaki H."/>
            <person name="Tamura T."/>
        </authorList>
    </citation>
    <scope>NUCLEOTIDE SEQUENCE [LARGE SCALE GENOMIC DNA]</scope>
    <source>
        <strain evidence="2 3">NBRC 13996</strain>
    </source>
</reference>
<protein>
    <submittedName>
        <fullName evidence="2">Uncharacterized protein</fullName>
    </submittedName>
</protein>
<organism evidence="2 3">
    <name type="scientific">Actinoplanes ianthinogenes</name>
    <dbReference type="NCBI Taxonomy" id="122358"/>
    <lineage>
        <taxon>Bacteria</taxon>
        <taxon>Bacillati</taxon>
        <taxon>Actinomycetota</taxon>
        <taxon>Actinomycetes</taxon>
        <taxon>Micromonosporales</taxon>
        <taxon>Micromonosporaceae</taxon>
        <taxon>Actinoplanes</taxon>
    </lineage>
</organism>
<accession>A0ABM7LVM5</accession>
<keyword evidence="1" id="KW-0812">Transmembrane</keyword>
<keyword evidence="1" id="KW-0472">Membrane</keyword>
<sequence>MSVSVNSRRTRLRSALAVVLTALVLLPAAGLFLRVLQENSHQRDNTKLEQQGVEYLTALSTLVSALAESQASALQGVPAEPASVTAAVARVQGVDERLGDDLETKTRWADLKDKISKLPKIPADTAAEKVFEAHVEVADLTLEMYDLVAENSTLAQDDDNDIWFLQEAVTVRMPEAVTAVSRMSDLASMAAGAKKAQRQLLTVRFGYEALAVQDSVGEVTDSLQEAVDSTNSDTLSGNLVSNLDSFRRGIEAANRGANLGSGAPNASTLVTAQSTLQTALSALSGVVLKEISGLLDDRMDTLNYKRFEAYALFGIAVALIVVATFWTRVRAREVRSGLTSQSGEGSRDVSVQAAGSYDSTYGDIPNYGGGRERTGALR</sequence>
<proteinExistence type="predicted"/>
<feature type="transmembrane region" description="Helical" evidence="1">
    <location>
        <begin position="309"/>
        <end position="326"/>
    </location>
</feature>
<evidence type="ECO:0000313" key="3">
    <source>
        <dbReference type="Proteomes" id="UP000676967"/>
    </source>
</evidence>
<evidence type="ECO:0000256" key="1">
    <source>
        <dbReference type="SAM" id="Phobius"/>
    </source>
</evidence>
<keyword evidence="3" id="KW-1185">Reference proteome</keyword>
<dbReference type="EMBL" id="AP023356">
    <property type="protein sequence ID" value="BCJ43365.1"/>
    <property type="molecule type" value="Genomic_DNA"/>
</dbReference>
<keyword evidence="1" id="KW-1133">Transmembrane helix</keyword>
<dbReference type="Proteomes" id="UP000676967">
    <property type="component" value="Chromosome"/>
</dbReference>
<evidence type="ECO:0000313" key="2">
    <source>
        <dbReference type="EMBL" id="BCJ43365.1"/>
    </source>
</evidence>
<gene>
    <name evidence="2" type="ORF">Aiant_40220</name>
</gene>
<name>A0ABM7LVM5_9ACTN</name>